<accession>A0AAD7AWC4</accession>
<gene>
    <name evidence="2" type="ORF">B0H17DRAFT_969978</name>
</gene>
<organism evidence="2 3">
    <name type="scientific">Mycena rosella</name>
    <name type="common">Pink bonnet</name>
    <name type="synonym">Agaricus rosellus</name>
    <dbReference type="NCBI Taxonomy" id="1033263"/>
    <lineage>
        <taxon>Eukaryota</taxon>
        <taxon>Fungi</taxon>
        <taxon>Dikarya</taxon>
        <taxon>Basidiomycota</taxon>
        <taxon>Agaricomycotina</taxon>
        <taxon>Agaricomycetes</taxon>
        <taxon>Agaricomycetidae</taxon>
        <taxon>Agaricales</taxon>
        <taxon>Marasmiineae</taxon>
        <taxon>Mycenaceae</taxon>
        <taxon>Mycena</taxon>
    </lineage>
</organism>
<dbReference type="EMBL" id="JARKIE010001681">
    <property type="protein sequence ID" value="KAJ7601274.1"/>
    <property type="molecule type" value="Genomic_DNA"/>
</dbReference>
<comment type="caution">
    <text evidence="2">The sequence shown here is derived from an EMBL/GenBank/DDBJ whole genome shotgun (WGS) entry which is preliminary data.</text>
</comment>
<protein>
    <submittedName>
        <fullName evidence="2">Uncharacterized protein</fullName>
    </submittedName>
</protein>
<reference evidence="2" key="1">
    <citation type="submission" date="2023-03" db="EMBL/GenBank/DDBJ databases">
        <title>Massive genome expansion in bonnet fungi (Mycena s.s.) driven by repeated elements and novel gene families across ecological guilds.</title>
        <authorList>
            <consortium name="Lawrence Berkeley National Laboratory"/>
            <person name="Harder C.B."/>
            <person name="Miyauchi S."/>
            <person name="Viragh M."/>
            <person name="Kuo A."/>
            <person name="Thoen E."/>
            <person name="Andreopoulos B."/>
            <person name="Lu D."/>
            <person name="Skrede I."/>
            <person name="Drula E."/>
            <person name="Henrissat B."/>
            <person name="Morin E."/>
            <person name="Kohler A."/>
            <person name="Barry K."/>
            <person name="LaButti K."/>
            <person name="Morin E."/>
            <person name="Salamov A."/>
            <person name="Lipzen A."/>
            <person name="Mereny Z."/>
            <person name="Hegedus B."/>
            <person name="Baldrian P."/>
            <person name="Stursova M."/>
            <person name="Weitz H."/>
            <person name="Taylor A."/>
            <person name="Grigoriev I.V."/>
            <person name="Nagy L.G."/>
            <person name="Martin F."/>
            <person name="Kauserud H."/>
        </authorList>
    </citation>
    <scope>NUCLEOTIDE SEQUENCE</scope>
    <source>
        <strain evidence="2">CBHHK067</strain>
    </source>
</reference>
<dbReference type="Proteomes" id="UP001221757">
    <property type="component" value="Unassembled WGS sequence"/>
</dbReference>
<feature type="compositionally biased region" description="Polar residues" evidence="1">
    <location>
        <begin position="34"/>
        <end position="49"/>
    </location>
</feature>
<proteinExistence type="predicted"/>
<sequence length="124" mass="14173">NFVMERFCNSLVLAVNSRKYLFTSLAHRTRDVAQPNQSSHYGASLSNGAPHSGRLMEQRTEPFKFHLPSNQALCRFDPRGLPLSIGTRFFLSERHGEAAWVRLPELLECGDFDQIFGFNRIPTF</sequence>
<evidence type="ECO:0000313" key="3">
    <source>
        <dbReference type="Proteomes" id="UP001221757"/>
    </source>
</evidence>
<feature type="non-terminal residue" evidence="2">
    <location>
        <position position="1"/>
    </location>
</feature>
<evidence type="ECO:0000313" key="2">
    <source>
        <dbReference type="EMBL" id="KAJ7601274.1"/>
    </source>
</evidence>
<feature type="region of interest" description="Disordered" evidence="1">
    <location>
        <begin position="33"/>
        <end position="53"/>
    </location>
</feature>
<keyword evidence="3" id="KW-1185">Reference proteome</keyword>
<evidence type="ECO:0000256" key="1">
    <source>
        <dbReference type="SAM" id="MobiDB-lite"/>
    </source>
</evidence>
<name>A0AAD7AWC4_MYCRO</name>
<dbReference type="AlphaFoldDB" id="A0AAD7AWC4"/>